<accession>S5UK91</accession>
<name>S5UK91_STRC3</name>
<sequence length="576" mass="59525">MTVHRALITLGCALTTVLATAWTTAYSTPSTAATASAATAVTPSAATAVTPSAATAAVMTRTTPTATKAAAAVTVRVRDGLLRGTAHGGYRTFEGIPYAAPPSGRLRWAPPRPVVPWPGVRDATRPASACPQPAGEVPGGSTDEDCLYVNVTTPAPAPATTGTLVPGAVAVAPARRPVIVWLHGGGFTTGAGSSYDAHRMATRGSVVVVTVNYRLGALGFLAHDRLPGSGTFGLADQQAALRWVRDEIGAFGGDPHNVTLAGESAGGYSVCAQLVSPASAGLFERAVIQSGPCTGRPDRPFAPSSVALSDARAAGADLATRLGCGRTRARAREVMACLRRVPVSRILRTQGADQQPAHATGLLPRDPAAALATGRFHHVPVLLGGNHDEGNGWAAGIIEAGNPVTPGTWPDVVAAFFPSPGRAEAIVRAYPVHDSDGGPVFGAVIGDADFACPTARTGTLLAGQVPLWRYEFADEHAPPLTPGTPPFPLGAPHAAELPYLFDLGGRAREMTPAQHRLANTMIDYWTRFATTADPAGPAAPPWSRRTVLSLSPDHVTPDRPGAFSARHHCAFWRALG</sequence>
<dbReference type="RefSeq" id="WP_020937753.1">
    <property type="nucleotide sequence ID" value="NC_021985.1"/>
</dbReference>
<dbReference type="EC" id="3.1.1.-" evidence="3"/>
<evidence type="ECO:0000256" key="3">
    <source>
        <dbReference type="RuleBase" id="RU361235"/>
    </source>
</evidence>
<feature type="chain" id="PRO_5005146494" description="Carboxylic ester hydrolase" evidence="3">
    <location>
        <begin position="22"/>
        <end position="576"/>
    </location>
</feature>
<evidence type="ECO:0000256" key="1">
    <source>
        <dbReference type="ARBA" id="ARBA00005964"/>
    </source>
</evidence>
<dbReference type="STRING" id="1214242.B446_02180"/>
<dbReference type="EMBL" id="CP006259">
    <property type="protein sequence ID" value="AGS67268.1"/>
    <property type="molecule type" value="Genomic_DNA"/>
</dbReference>
<dbReference type="PANTHER" id="PTHR11559">
    <property type="entry name" value="CARBOXYLESTERASE"/>
    <property type="match status" value="1"/>
</dbReference>
<dbReference type="InterPro" id="IPR002018">
    <property type="entry name" value="CarbesteraseB"/>
</dbReference>
<dbReference type="InterPro" id="IPR050309">
    <property type="entry name" value="Type-B_Carboxylest/Lipase"/>
</dbReference>
<comment type="similarity">
    <text evidence="1 3">Belongs to the type-B carboxylesterase/lipase family.</text>
</comment>
<protein>
    <recommendedName>
        <fullName evidence="3">Carboxylic ester hydrolase</fullName>
        <ecNumber evidence="3">3.1.1.-</ecNumber>
    </recommendedName>
</protein>
<dbReference type="AlphaFoldDB" id="S5UK91"/>
<dbReference type="GO" id="GO:0016787">
    <property type="term" value="F:hydrolase activity"/>
    <property type="evidence" value="ECO:0007669"/>
    <property type="project" value="UniProtKB-KW"/>
</dbReference>
<reference evidence="6" key="1">
    <citation type="submission" date="2012-10" db="EMBL/GenBank/DDBJ databases">
        <title>The complete genome sequence of Streptomyces collinus Tu 365.</title>
        <authorList>
            <person name="Ruckert C."/>
            <person name="Szczepanowski R."/>
            <person name="Goesmann A."/>
            <person name="Pross E.K."/>
            <person name="Musiol E.M."/>
            <person name="Blin K."/>
            <person name="Wohlleben W."/>
            <person name="Puhler A."/>
            <person name="Weber T."/>
            <person name="Kalinowski J."/>
        </authorList>
    </citation>
    <scope>NUCLEOTIDE SEQUENCE [LARGE SCALE GENOMIC DNA]</scope>
    <source>
        <strain evidence="6">DSM 40733 / Tue 365</strain>
    </source>
</reference>
<dbReference type="HOGENOM" id="CLU_006586_16_4_11"/>
<dbReference type="SUPFAM" id="SSF53474">
    <property type="entry name" value="alpha/beta-Hydrolases"/>
    <property type="match status" value="1"/>
</dbReference>
<dbReference type="InterPro" id="IPR019826">
    <property type="entry name" value="Carboxylesterase_B_AS"/>
</dbReference>
<dbReference type="eggNOG" id="COG2272">
    <property type="taxonomic scope" value="Bacteria"/>
</dbReference>
<proteinExistence type="inferred from homology"/>
<dbReference type="InterPro" id="IPR029058">
    <property type="entry name" value="AB_hydrolase_fold"/>
</dbReference>
<keyword evidence="2 3" id="KW-0378">Hydrolase</keyword>
<keyword evidence="6" id="KW-1185">Reference proteome</keyword>
<reference evidence="5 6" key="2">
    <citation type="journal article" date="2013" name="J. Biotechnol.">
        <title>Complete genome sequence of the kirromycin producer Streptomyces collinus Tu 365 consisting of a linear chromosome and two linear plasmids.</title>
        <authorList>
            <person name="Ruckert C."/>
            <person name="Szczepanowski R."/>
            <person name="Albersmeier A."/>
            <person name="Goesmann A."/>
            <person name="Iftime D."/>
            <person name="Musiol E.M."/>
            <person name="Blin K."/>
            <person name="Wohlleben W."/>
            <person name="Puhler A."/>
            <person name="Kalinowski J."/>
            <person name="Weber T."/>
        </authorList>
    </citation>
    <scope>NUCLEOTIDE SEQUENCE [LARGE SCALE GENOMIC DNA]</scope>
    <source>
        <strain evidence="6">DSM 40733 / Tue 365</strain>
    </source>
</reference>
<dbReference type="Proteomes" id="UP000015423">
    <property type="component" value="Chromosome"/>
</dbReference>
<feature type="domain" description="Carboxylesterase type B" evidence="4">
    <location>
        <begin position="74"/>
        <end position="545"/>
    </location>
</feature>
<keyword evidence="3" id="KW-0732">Signal</keyword>
<feature type="signal peptide" evidence="3">
    <location>
        <begin position="1"/>
        <end position="21"/>
    </location>
</feature>
<evidence type="ECO:0000313" key="6">
    <source>
        <dbReference type="Proteomes" id="UP000015423"/>
    </source>
</evidence>
<dbReference type="PROSITE" id="PS00122">
    <property type="entry name" value="CARBOXYLESTERASE_B_1"/>
    <property type="match status" value="1"/>
</dbReference>
<dbReference type="Gene3D" id="3.40.50.1820">
    <property type="entry name" value="alpha/beta hydrolase"/>
    <property type="match status" value="1"/>
</dbReference>
<gene>
    <name evidence="5" type="ORF">B446_02180</name>
</gene>
<evidence type="ECO:0000259" key="4">
    <source>
        <dbReference type="Pfam" id="PF00135"/>
    </source>
</evidence>
<dbReference type="KEGG" id="sci:B446_02180"/>
<dbReference type="ESTHER" id="strcu-s5uk91">
    <property type="family name" value="Carb_B_Bacteria"/>
</dbReference>
<dbReference type="Pfam" id="PF00135">
    <property type="entry name" value="COesterase"/>
    <property type="match status" value="1"/>
</dbReference>
<evidence type="ECO:0000313" key="5">
    <source>
        <dbReference type="EMBL" id="AGS67268.1"/>
    </source>
</evidence>
<organism evidence="5 6">
    <name type="scientific">Streptomyces collinus (strain DSM 40733 / Tue 365)</name>
    <dbReference type="NCBI Taxonomy" id="1214242"/>
    <lineage>
        <taxon>Bacteria</taxon>
        <taxon>Bacillati</taxon>
        <taxon>Actinomycetota</taxon>
        <taxon>Actinomycetes</taxon>
        <taxon>Kitasatosporales</taxon>
        <taxon>Streptomycetaceae</taxon>
        <taxon>Streptomyces</taxon>
    </lineage>
</organism>
<dbReference type="PATRIC" id="fig|1214242.5.peg.447"/>
<evidence type="ECO:0000256" key="2">
    <source>
        <dbReference type="ARBA" id="ARBA00022801"/>
    </source>
</evidence>